<dbReference type="EMBL" id="CYGZ01000006">
    <property type="protein sequence ID" value="CUA79909.1"/>
    <property type="molecule type" value="Genomic_DNA"/>
</dbReference>
<dbReference type="InterPro" id="IPR036779">
    <property type="entry name" value="LysM_dom_sf"/>
</dbReference>
<dbReference type="Gene3D" id="3.10.350.10">
    <property type="entry name" value="LysM domain"/>
    <property type="match status" value="1"/>
</dbReference>
<dbReference type="RefSeq" id="WP_032100066.1">
    <property type="nucleotide sequence ID" value="NZ_BAABDZ010000006.1"/>
</dbReference>
<evidence type="ECO:0000313" key="2">
    <source>
        <dbReference type="EMBL" id="CUA79909.1"/>
    </source>
</evidence>
<accession>A0A0K6GMD2</accession>
<proteinExistence type="predicted"/>
<gene>
    <name evidence="2" type="ORF">Ga0061060_106118</name>
</gene>
<protein>
    <recommendedName>
        <fullName evidence="1">LysM domain-containing protein</fullName>
    </recommendedName>
</protein>
<evidence type="ECO:0000259" key="1">
    <source>
        <dbReference type="PROSITE" id="PS51782"/>
    </source>
</evidence>
<keyword evidence="3" id="KW-1185">Reference proteome</keyword>
<feature type="domain" description="LysM" evidence="1">
    <location>
        <begin position="44"/>
        <end position="97"/>
    </location>
</feature>
<dbReference type="AlphaFoldDB" id="A0A0K6GMD2"/>
<reference evidence="3" key="1">
    <citation type="submission" date="2015-08" db="EMBL/GenBank/DDBJ databases">
        <authorList>
            <person name="Varghese N."/>
        </authorList>
    </citation>
    <scope>NUCLEOTIDE SEQUENCE [LARGE SCALE GENOMIC DNA]</scope>
    <source>
        <strain evidence="3">DSM 27374</strain>
    </source>
</reference>
<sequence>MKNMFIFLIFIAICAIAYHDLTDGTIHMIRSQTTDKQTNDLPYREVTVQRGDTLLSIIEREINGQLPVPIDKLIADFQALNPHVNAHSLQIGKTYRIPQYKRK</sequence>
<dbReference type="Proteomes" id="UP000182738">
    <property type="component" value="Unassembled WGS sequence"/>
</dbReference>
<dbReference type="PROSITE" id="PS51782">
    <property type="entry name" value="LYSM"/>
    <property type="match status" value="1"/>
</dbReference>
<dbReference type="InterPro" id="IPR018392">
    <property type="entry name" value="LysM"/>
</dbReference>
<dbReference type="STRING" id="1325335.GCA_001418025_01218"/>
<organism evidence="2 3">
    <name type="scientific">Anoxybacillus suryakundensis</name>
    <dbReference type="NCBI Taxonomy" id="1325335"/>
    <lineage>
        <taxon>Bacteria</taxon>
        <taxon>Bacillati</taxon>
        <taxon>Bacillota</taxon>
        <taxon>Bacilli</taxon>
        <taxon>Bacillales</taxon>
        <taxon>Anoxybacillaceae</taxon>
        <taxon>Anoxybacillus</taxon>
    </lineage>
</organism>
<dbReference type="CDD" id="cd00118">
    <property type="entry name" value="LysM"/>
    <property type="match status" value="1"/>
</dbReference>
<name>A0A0K6GMD2_9BACL</name>
<evidence type="ECO:0000313" key="3">
    <source>
        <dbReference type="Proteomes" id="UP000182738"/>
    </source>
</evidence>
<dbReference type="OrthoDB" id="2691912at2"/>